<name>A0A7Z0PFV9_9FUSO</name>
<accession>A0A7Z0PFV9</accession>
<sequence length="519" mass="57225">INIKSNETVIKSSNLNIEDSININSTNLLITGEKTKESKELKTVSNKEYLLDKKEISNSSNINAKEINLNNSNTTINASNVTADKLTGENITVKSDIVNNEYIKKSQNVTHKENTNVNYQENASSNILVRDIKTKSLDVEGSNVETDRLETKDLNVKSQVLKTDVKQRVETFKLVDNVTGRKDKENLRVDGNVTLFSHKVNRKDNSYEGNERSNILVKEEASIDKLDVLSSNVELNNGKINSLNVRTQDLNNRENENNYSAGLNLSGNAGITGIGAGINLNIQNQNIKSKSKIHESSNISLKGNTIIEKELDVTNANLSYDNLTVNAKEVNFRAIKDETDRTENITNVSLGVNVNVSSPIAKDIFKMGKGVKNLLDGEITKAISNLANGYVGAVDDLSSNVKIKKIFVDEKNNVATKYVAASREDLKNIGKKVDKETTKLEKDISAYVNVSAGASLDISNKTILSHKEEVKGNTLSGGNILFNNNDKVNFTSTVVKDSNVLYNNVESVRKDVLRAENKK</sequence>
<dbReference type="RefSeq" id="WP_180136397.1">
    <property type="nucleotide sequence ID" value="NZ_JABMKT010000059.1"/>
</dbReference>
<keyword evidence="2" id="KW-1185">Reference proteome</keyword>
<dbReference type="EMBL" id="JABMKT010000059">
    <property type="protein sequence ID" value="NYV28466.1"/>
    <property type="molecule type" value="Genomic_DNA"/>
</dbReference>
<evidence type="ECO:0000313" key="1">
    <source>
        <dbReference type="EMBL" id="NYV28466.1"/>
    </source>
</evidence>
<protein>
    <submittedName>
        <fullName evidence="1">Uncharacterized protein</fullName>
    </submittedName>
</protein>
<organism evidence="1 2">
    <name type="scientific">Streptobacillus felis</name>
    <dbReference type="NCBI Taxonomy" id="1384509"/>
    <lineage>
        <taxon>Bacteria</taxon>
        <taxon>Fusobacteriati</taxon>
        <taxon>Fusobacteriota</taxon>
        <taxon>Fusobacteriia</taxon>
        <taxon>Fusobacteriales</taxon>
        <taxon>Leptotrichiaceae</taxon>
        <taxon>Streptobacillus</taxon>
    </lineage>
</organism>
<proteinExistence type="predicted"/>
<dbReference type="AlphaFoldDB" id="A0A7Z0PFV9"/>
<gene>
    <name evidence="1" type="ORF">HP397_06595</name>
</gene>
<evidence type="ECO:0000313" key="2">
    <source>
        <dbReference type="Proteomes" id="UP000526184"/>
    </source>
</evidence>
<feature type="non-terminal residue" evidence="1">
    <location>
        <position position="519"/>
    </location>
</feature>
<feature type="non-terminal residue" evidence="1">
    <location>
        <position position="1"/>
    </location>
</feature>
<comment type="caution">
    <text evidence="1">The sequence shown here is derived from an EMBL/GenBank/DDBJ whole genome shotgun (WGS) entry which is preliminary data.</text>
</comment>
<dbReference type="Proteomes" id="UP000526184">
    <property type="component" value="Unassembled WGS sequence"/>
</dbReference>
<reference evidence="1 2" key="1">
    <citation type="submission" date="2020-05" db="EMBL/GenBank/DDBJ databases">
        <title>Streptobacillus felis strain LHL191014123.</title>
        <authorList>
            <person name="Fawzy A."/>
            <person name="Rau J."/>
            <person name="Risse K."/>
            <person name="Schauerte N."/>
            <person name="Geiger C."/>
            <person name="Blom J."/>
            <person name="Imirzalioglu C."/>
            <person name="Falgenhauer J."/>
            <person name="Bach A."/>
            <person name="Herden C."/>
            <person name="Eisenberg T."/>
        </authorList>
    </citation>
    <scope>NUCLEOTIDE SEQUENCE [LARGE SCALE GENOMIC DNA]</scope>
    <source>
        <strain evidence="1 2">LHL191014123</strain>
    </source>
</reference>